<keyword evidence="2" id="KW-1185">Reference proteome</keyword>
<dbReference type="Pfam" id="PF02566">
    <property type="entry name" value="OsmC"/>
    <property type="match status" value="1"/>
</dbReference>
<sequence>MTHEYRATIRWARNGESFSDGRYTRGHVWSFDGGIEVPASASPSVVPLPYSLENAVDPEEAFVAAISSCHMLTFLSIAAKKRFVVDRYEDKALGLMTKNDGGKLYVSKVTLDPVIEFSGEKIPTPEQIADLHHLSHQECFIANSVLTEIVVAGLPSH</sequence>
<proteinExistence type="predicted"/>
<reference evidence="1 2" key="1">
    <citation type="journal article" date="2019" name="Microorganisms">
        <title>Genome Insights into the Novel Species Microvirga brassicacearum, a Rapeseed Endophyte with Biotechnological Potential.</title>
        <authorList>
            <person name="Jimenez-Gomez A."/>
            <person name="Saati-Santamaria Z."/>
            <person name="Igual J.M."/>
            <person name="Rivas R."/>
            <person name="Mateos P.F."/>
            <person name="Garcia-Fraile P."/>
        </authorList>
    </citation>
    <scope>NUCLEOTIDE SEQUENCE [LARGE SCALE GENOMIC DNA]</scope>
    <source>
        <strain evidence="1 2">CDVBN77</strain>
    </source>
</reference>
<dbReference type="InterPro" id="IPR052707">
    <property type="entry name" value="OsmC_Ohr_Peroxiredoxin"/>
</dbReference>
<evidence type="ECO:0000313" key="2">
    <source>
        <dbReference type="Proteomes" id="UP000325684"/>
    </source>
</evidence>
<protein>
    <submittedName>
        <fullName evidence="1">OsmC family peroxiredoxin</fullName>
    </submittedName>
</protein>
<dbReference type="PANTHER" id="PTHR42830">
    <property type="entry name" value="OSMOTICALLY INDUCIBLE FAMILY PROTEIN"/>
    <property type="match status" value="1"/>
</dbReference>
<dbReference type="Gene3D" id="3.30.300.20">
    <property type="match status" value="1"/>
</dbReference>
<accession>A0A5N3P440</accession>
<dbReference type="EMBL" id="VCMV01000071">
    <property type="protein sequence ID" value="KAB0264508.1"/>
    <property type="molecule type" value="Genomic_DNA"/>
</dbReference>
<dbReference type="OrthoDB" id="9795405at2"/>
<dbReference type="Proteomes" id="UP000325684">
    <property type="component" value="Unassembled WGS sequence"/>
</dbReference>
<comment type="caution">
    <text evidence="1">The sequence shown here is derived from an EMBL/GenBank/DDBJ whole genome shotgun (WGS) entry which is preliminary data.</text>
</comment>
<evidence type="ECO:0000313" key="1">
    <source>
        <dbReference type="EMBL" id="KAB0264508.1"/>
    </source>
</evidence>
<dbReference type="RefSeq" id="WP_150949368.1">
    <property type="nucleotide sequence ID" value="NZ_VCMV01000071.1"/>
</dbReference>
<organism evidence="1 2">
    <name type="scientific">Microvirga brassicacearum</name>
    <dbReference type="NCBI Taxonomy" id="2580413"/>
    <lineage>
        <taxon>Bacteria</taxon>
        <taxon>Pseudomonadati</taxon>
        <taxon>Pseudomonadota</taxon>
        <taxon>Alphaproteobacteria</taxon>
        <taxon>Hyphomicrobiales</taxon>
        <taxon>Methylobacteriaceae</taxon>
        <taxon>Microvirga</taxon>
    </lineage>
</organism>
<dbReference type="SUPFAM" id="SSF82784">
    <property type="entry name" value="OsmC-like"/>
    <property type="match status" value="1"/>
</dbReference>
<dbReference type="PANTHER" id="PTHR42830:SF2">
    <property type="entry name" value="OSMC_OHR FAMILY PROTEIN"/>
    <property type="match status" value="1"/>
</dbReference>
<dbReference type="InterPro" id="IPR036102">
    <property type="entry name" value="OsmC/Ohrsf"/>
</dbReference>
<name>A0A5N3P440_9HYPH</name>
<dbReference type="InterPro" id="IPR015946">
    <property type="entry name" value="KH_dom-like_a/b"/>
</dbReference>
<dbReference type="AlphaFoldDB" id="A0A5N3P440"/>
<dbReference type="InterPro" id="IPR003718">
    <property type="entry name" value="OsmC/Ohr_fam"/>
</dbReference>
<gene>
    <name evidence="1" type="ORF">FEZ63_23030</name>
</gene>